<dbReference type="AlphaFoldDB" id="A0A381SW49"/>
<gene>
    <name evidence="1" type="ORF">METZ01_LOCUS61040</name>
</gene>
<protein>
    <recommendedName>
        <fullName evidence="2">Tetratricopeptide repeat protein</fullName>
    </recommendedName>
</protein>
<dbReference type="Gene3D" id="1.25.40.10">
    <property type="entry name" value="Tetratricopeptide repeat domain"/>
    <property type="match status" value="1"/>
</dbReference>
<evidence type="ECO:0000313" key="1">
    <source>
        <dbReference type="EMBL" id="SVA08186.1"/>
    </source>
</evidence>
<accession>A0A381SW49</accession>
<proteinExistence type="predicted"/>
<organism evidence="1">
    <name type="scientific">marine metagenome</name>
    <dbReference type="NCBI Taxonomy" id="408172"/>
    <lineage>
        <taxon>unclassified sequences</taxon>
        <taxon>metagenomes</taxon>
        <taxon>ecological metagenomes</taxon>
    </lineage>
</organism>
<dbReference type="EMBL" id="UINC01003655">
    <property type="protein sequence ID" value="SVA08186.1"/>
    <property type="molecule type" value="Genomic_DNA"/>
</dbReference>
<dbReference type="SUPFAM" id="SSF48452">
    <property type="entry name" value="TPR-like"/>
    <property type="match status" value="1"/>
</dbReference>
<name>A0A381SW49_9ZZZZ</name>
<sequence>MLETDLILIQPVYEELVERFEYDQTYQLYRGSALGLSARVTLGNKRWLKTFFRAYKGFSIIDDVAKKSPEIMDARLPIGIVEYYSAMSNILIKWAVELYGLDASRDAGLNEMSMAANEGDWAWIEAKGILSFLYLWVEDEPILAFKHSKDLVAHFPKNYYFNLLLLESMIRIGNSQNITAIIEDIELLSPNLTHRQKEWYGSYLDYEKALFSFHQNKYSDALEFLNSAINSYTAELDIILGNAYLLQGMTYDMMNDRIEAKSSYKKCLKLDNFSSAMNKAKQYLNQPFQGQ</sequence>
<dbReference type="InterPro" id="IPR011990">
    <property type="entry name" value="TPR-like_helical_dom_sf"/>
</dbReference>
<reference evidence="1" key="1">
    <citation type="submission" date="2018-05" db="EMBL/GenBank/DDBJ databases">
        <authorList>
            <person name="Lanie J.A."/>
            <person name="Ng W.-L."/>
            <person name="Kazmierczak K.M."/>
            <person name="Andrzejewski T.M."/>
            <person name="Davidsen T.M."/>
            <person name="Wayne K.J."/>
            <person name="Tettelin H."/>
            <person name="Glass J.I."/>
            <person name="Rusch D."/>
            <person name="Podicherti R."/>
            <person name="Tsui H.-C.T."/>
            <person name="Winkler M.E."/>
        </authorList>
    </citation>
    <scope>NUCLEOTIDE SEQUENCE</scope>
</reference>
<evidence type="ECO:0008006" key="2">
    <source>
        <dbReference type="Google" id="ProtNLM"/>
    </source>
</evidence>